<feature type="region of interest" description="Disordered" evidence="1">
    <location>
        <begin position="146"/>
        <end position="166"/>
    </location>
</feature>
<dbReference type="InterPro" id="IPR038713">
    <property type="entry name" value="Terminase_Gp1_N_sf"/>
</dbReference>
<sequence length="179" mass="18615">MATAHQKRELLCQALAKGASAVDAAIAAGYSTSTAAIKGPQMARNPDVLARVAALTGKTATLAKNQIDKQSGGTKKPRTTREKVTPAITVAEELPKNPALFIAAVMAGSVVCTDLQFRAAQVLLPFVAARLKNHVIAGGKRLATGGLTVDDDGGAQNTSDPEEAEARRVLKELGVSWDD</sequence>
<keyword evidence="3" id="KW-1185">Reference proteome</keyword>
<name>A0A9J6PM70_9GAMM</name>
<protein>
    <recommendedName>
        <fullName evidence="4">Phage terminase small subunit</fullName>
    </recommendedName>
</protein>
<gene>
    <name evidence="2" type="ORF">N5923_18195</name>
</gene>
<dbReference type="Gene3D" id="1.10.10.1400">
    <property type="entry name" value="Terminase, small subunit, N-terminal DNA-binding domain, HTH motif"/>
    <property type="match status" value="1"/>
</dbReference>
<dbReference type="AlphaFoldDB" id="A0A9J6PM70"/>
<dbReference type="RefSeq" id="WP_267144959.1">
    <property type="nucleotide sequence ID" value="NZ_JAODIL010000082.1"/>
</dbReference>
<organism evidence="2 3">
    <name type="scientific">Winslowiella arboricola</name>
    <dbReference type="NCBI Taxonomy" id="2978220"/>
    <lineage>
        <taxon>Bacteria</taxon>
        <taxon>Pseudomonadati</taxon>
        <taxon>Pseudomonadota</taxon>
        <taxon>Gammaproteobacteria</taxon>
        <taxon>Enterobacterales</taxon>
        <taxon>Erwiniaceae</taxon>
        <taxon>Winslowiella</taxon>
    </lineage>
</organism>
<dbReference type="Proteomes" id="UP001064262">
    <property type="component" value="Unassembled WGS sequence"/>
</dbReference>
<evidence type="ECO:0008006" key="4">
    <source>
        <dbReference type="Google" id="ProtNLM"/>
    </source>
</evidence>
<evidence type="ECO:0000313" key="3">
    <source>
        <dbReference type="Proteomes" id="UP001064262"/>
    </source>
</evidence>
<evidence type="ECO:0000256" key="1">
    <source>
        <dbReference type="SAM" id="MobiDB-lite"/>
    </source>
</evidence>
<reference evidence="2" key="1">
    <citation type="submission" date="2022-09" db="EMBL/GenBank/DDBJ databases">
        <title>Winslowiella arboricola sp. nov., isolated from bleeding cankers on broadleaf hosts.</title>
        <authorList>
            <person name="Brady C."/>
            <person name="Kaur S."/>
            <person name="Crampton B."/>
            <person name="Maddock D."/>
            <person name="Arnold D."/>
            <person name="Denman S."/>
        </authorList>
    </citation>
    <scope>NUCLEOTIDE SEQUENCE</scope>
    <source>
        <strain evidence="2">BAC 15a-03b</strain>
    </source>
</reference>
<evidence type="ECO:0000313" key="2">
    <source>
        <dbReference type="EMBL" id="MCU5779417.1"/>
    </source>
</evidence>
<accession>A0A9J6PM70</accession>
<proteinExistence type="predicted"/>
<dbReference type="EMBL" id="JAODIM010000043">
    <property type="protein sequence ID" value="MCU5779417.1"/>
    <property type="molecule type" value="Genomic_DNA"/>
</dbReference>
<comment type="caution">
    <text evidence="2">The sequence shown here is derived from an EMBL/GenBank/DDBJ whole genome shotgun (WGS) entry which is preliminary data.</text>
</comment>